<dbReference type="Proteomes" id="UP000645217">
    <property type="component" value="Unassembled WGS sequence"/>
</dbReference>
<dbReference type="EMBL" id="BMNT01000004">
    <property type="protein sequence ID" value="GGK68100.1"/>
    <property type="molecule type" value="Genomic_DNA"/>
</dbReference>
<feature type="chain" id="PRO_5038034218" description="Secreted protein" evidence="2">
    <location>
        <begin position="26"/>
        <end position="231"/>
    </location>
</feature>
<proteinExistence type="predicted"/>
<evidence type="ECO:0000256" key="2">
    <source>
        <dbReference type="SAM" id="SignalP"/>
    </source>
</evidence>
<feature type="compositionally biased region" description="Low complexity" evidence="1">
    <location>
        <begin position="28"/>
        <end position="39"/>
    </location>
</feature>
<evidence type="ECO:0008006" key="5">
    <source>
        <dbReference type="Google" id="ProtNLM"/>
    </source>
</evidence>
<name>A0A917QTN4_9ACTN</name>
<evidence type="ECO:0000313" key="4">
    <source>
        <dbReference type="Proteomes" id="UP000645217"/>
    </source>
</evidence>
<accession>A0A917QTN4</accession>
<feature type="region of interest" description="Disordered" evidence="1">
    <location>
        <begin position="28"/>
        <end position="90"/>
    </location>
</feature>
<organism evidence="3 4">
    <name type="scientific">Sphaerisporangium melleum</name>
    <dbReference type="NCBI Taxonomy" id="321316"/>
    <lineage>
        <taxon>Bacteria</taxon>
        <taxon>Bacillati</taxon>
        <taxon>Actinomycetota</taxon>
        <taxon>Actinomycetes</taxon>
        <taxon>Streptosporangiales</taxon>
        <taxon>Streptosporangiaceae</taxon>
        <taxon>Sphaerisporangium</taxon>
    </lineage>
</organism>
<feature type="compositionally biased region" description="Pro residues" evidence="1">
    <location>
        <begin position="55"/>
        <end position="66"/>
    </location>
</feature>
<gene>
    <name evidence="3" type="ORF">GCM10007964_08900</name>
</gene>
<dbReference type="RefSeq" id="WP_189161645.1">
    <property type="nucleotide sequence ID" value="NZ_BMNT01000004.1"/>
</dbReference>
<reference evidence="3" key="2">
    <citation type="submission" date="2020-09" db="EMBL/GenBank/DDBJ databases">
        <authorList>
            <person name="Sun Q."/>
            <person name="Ohkuma M."/>
        </authorList>
    </citation>
    <scope>NUCLEOTIDE SEQUENCE</scope>
    <source>
        <strain evidence="3">JCM 13064</strain>
    </source>
</reference>
<reference evidence="3" key="1">
    <citation type="journal article" date="2014" name="Int. J. Syst. Evol. Microbiol.">
        <title>Complete genome sequence of Corynebacterium casei LMG S-19264T (=DSM 44701T), isolated from a smear-ripened cheese.</title>
        <authorList>
            <consortium name="US DOE Joint Genome Institute (JGI-PGF)"/>
            <person name="Walter F."/>
            <person name="Albersmeier A."/>
            <person name="Kalinowski J."/>
            <person name="Ruckert C."/>
        </authorList>
    </citation>
    <scope>NUCLEOTIDE SEQUENCE</scope>
    <source>
        <strain evidence="3">JCM 13064</strain>
    </source>
</reference>
<keyword evidence="4" id="KW-1185">Reference proteome</keyword>
<sequence length="231" mass="23318">MNGKHRTRTAVAFLGCVLTATTACAAATPPGGDAAHPAGTPAPSPEGPASSGAPGPGPGTPAPGPGDPAIAGPPSVGPSPSRPSGTSGQQDLAALAGRVEGYLRQRFPGQYAGVVLDVRGRQVIVYRRPSAALDAALRREFPGAPLRPRDAAHSARELDKIARRVTADVPYWAARGITITSIAVLPDGAAVEVGTSDVAKATRELPKRYGRAPLKIIGATPTLLTPPTATG</sequence>
<evidence type="ECO:0000313" key="3">
    <source>
        <dbReference type="EMBL" id="GGK68100.1"/>
    </source>
</evidence>
<comment type="caution">
    <text evidence="3">The sequence shown here is derived from an EMBL/GenBank/DDBJ whole genome shotgun (WGS) entry which is preliminary data.</text>
</comment>
<protein>
    <recommendedName>
        <fullName evidence="5">Secreted protein</fullName>
    </recommendedName>
</protein>
<feature type="signal peptide" evidence="2">
    <location>
        <begin position="1"/>
        <end position="25"/>
    </location>
</feature>
<dbReference type="AlphaFoldDB" id="A0A917QTN4"/>
<dbReference type="PROSITE" id="PS51257">
    <property type="entry name" value="PROKAR_LIPOPROTEIN"/>
    <property type="match status" value="1"/>
</dbReference>
<evidence type="ECO:0000256" key="1">
    <source>
        <dbReference type="SAM" id="MobiDB-lite"/>
    </source>
</evidence>
<keyword evidence="2" id="KW-0732">Signal</keyword>